<proteinExistence type="inferred from homology"/>
<dbReference type="Pfam" id="PF17136">
    <property type="entry name" value="ribosomal_L24"/>
    <property type="match status" value="1"/>
</dbReference>
<keyword evidence="5" id="KW-0694">RNA-binding</keyword>
<evidence type="ECO:0000259" key="6">
    <source>
        <dbReference type="SMART" id="SM00739"/>
    </source>
</evidence>
<keyword evidence="3 5" id="KW-0687">Ribonucleoprotein</keyword>
<dbReference type="InterPro" id="IPR008991">
    <property type="entry name" value="Translation_prot_SH3-like_sf"/>
</dbReference>
<protein>
    <recommendedName>
        <fullName evidence="4 5">Large ribosomal subunit protein uL24</fullName>
    </recommendedName>
</protein>
<organism evidence="7 8">
    <name type="scientific">Entomospira nematocerorum</name>
    <dbReference type="NCBI Taxonomy" id="2719987"/>
    <lineage>
        <taxon>Bacteria</taxon>
        <taxon>Pseudomonadati</taxon>
        <taxon>Spirochaetota</taxon>
        <taxon>Spirochaetia</taxon>
        <taxon>Spirochaetales</taxon>
        <taxon>Spirochaetaceae</taxon>
        <taxon>Entomospira</taxon>
    </lineage>
</organism>
<comment type="caution">
    <text evidence="7">The sequence shown here is derived from an EMBL/GenBank/DDBJ whole genome shotgun (WGS) entry which is preliminary data.</text>
</comment>
<dbReference type="InterPro" id="IPR005824">
    <property type="entry name" value="KOW"/>
</dbReference>
<dbReference type="Proteomes" id="UP000752013">
    <property type="component" value="Unassembled WGS sequence"/>
</dbReference>
<comment type="function">
    <text evidence="5">One of the proteins that surrounds the polypeptide exit tunnel on the outside of the subunit.</text>
</comment>
<dbReference type="SMART" id="SM00739">
    <property type="entry name" value="KOW"/>
    <property type="match status" value="1"/>
</dbReference>
<reference evidence="7" key="1">
    <citation type="submission" date="2020-03" db="EMBL/GenBank/DDBJ databases">
        <title>Spirochaetal bacteria isolated from arthropods constitute a novel genus Entomospira genus novum within the order Spirochaetales.</title>
        <authorList>
            <person name="Grana-Miraglia L."/>
            <person name="Sikutova S."/>
            <person name="Fingerle V."/>
            <person name="Sing A."/>
            <person name="Castillo-Ramirez S."/>
            <person name="Margos G."/>
            <person name="Rudolf I."/>
        </authorList>
    </citation>
    <scope>NUCLEOTIDE SEQUENCE</scope>
    <source>
        <strain evidence="7">BR208</strain>
    </source>
</reference>
<evidence type="ECO:0000256" key="1">
    <source>
        <dbReference type="ARBA" id="ARBA00010618"/>
    </source>
</evidence>
<comment type="subunit">
    <text evidence="5">Part of the 50S ribosomal subunit.</text>
</comment>
<dbReference type="GO" id="GO:0003735">
    <property type="term" value="F:structural constituent of ribosome"/>
    <property type="evidence" value="ECO:0007669"/>
    <property type="project" value="InterPro"/>
</dbReference>
<dbReference type="InterPro" id="IPR057264">
    <property type="entry name" value="Ribosomal_uL24_C"/>
</dbReference>
<dbReference type="InterPro" id="IPR014722">
    <property type="entry name" value="Rib_uL2_dom2"/>
</dbReference>
<evidence type="ECO:0000256" key="4">
    <source>
        <dbReference type="ARBA" id="ARBA00035206"/>
    </source>
</evidence>
<keyword evidence="8" id="KW-1185">Reference proteome</keyword>
<accession>A0A968KTB8</accession>
<dbReference type="NCBIfam" id="TIGR01079">
    <property type="entry name" value="rplX_bact"/>
    <property type="match status" value="1"/>
</dbReference>
<dbReference type="GO" id="GO:1990904">
    <property type="term" value="C:ribonucleoprotein complex"/>
    <property type="evidence" value="ECO:0007669"/>
    <property type="project" value="UniProtKB-KW"/>
</dbReference>
<dbReference type="SUPFAM" id="SSF50104">
    <property type="entry name" value="Translation proteins SH3-like domain"/>
    <property type="match status" value="1"/>
</dbReference>
<sequence length="104" mass="11404">MSKIKLRVGDTVEVIAGKDKSKSGKLLRIDRKKMRVVVEGVSIMKKTQKPRQEGEQGSIIEIEAPIAISNVLLKCGKCARGVRIGIKVEGEKKTRVCKKCGEAI</sequence>
<dbReference type="Gene3D" id="2.30.30.30">
    <property type="match status" value="1"/>
</dbReference>
<dbReference type="InterPro" id="IPR041988">
    <property type="entry name" value="Ribosomal_uL24_KOW"/>
</dbReference>
<dbReference type="HAMAP" id="MF_01326_B">
    <property type="entry name" value="Ribosomal_uL24_B"/>
    <property type="match status" value="1"/>
</dbReference>
<evidence type="ECO:0000256" key="2">
    <source>
        <dbReference type="ARBA" id="ARBA00022980"/>
    </source>
</evidence>
<dbReference type="InterPro" id="IPR003256">
    <property type="entry name" value="Ribosomal_uL24"/>
</dbReference>
<dbReference type="Pfam" id="PF00467">
    <property type="entry name" value="KOW"/>
    <property type="match status" value="1"/>
</dbReference>
<dbReference type="PANTHER" id="PTHR12903">
    <property type="entry name" value="MITOCHONDRIAL RIBOSOMAL PROTEIN L24"/>
    <property type="match status" value="1"/>
</dbReference>
<gene>
    <name evidence="5" type="primary">rplX</name>
    <name evidence="7" type="ORF">HCT46_04890</name>
</gene>
<dbReference type="GO" id="GO:0006412">
    <property type="term" value="P:translation"/>
    <property type="evidence" value="ECO:0007669"/>
    <property type="project" value="UniProtKB-UniRule"/>
</dbReference>
<evidence type="ECO:0000256" key="5">
    <source>
        <dbReference type="HAMAP-Rule" id="MF_01326"/>
    </source>
</evidence>
<comment type="function">
    <text evidence="5">One of two assembly initiator proteins, it binds directly to the 5'-end of the 23S rRNA, where it nucleates assembly of the 50S subunit.</text>
</comment>
<keyword evidence="2 5" id="KW-0689">Ribosomal protein</keyword>
<keyword evidence="5" id="KW-0699">rRNA-binding</keyword>
<dbReference type="GO" id="GO:0019843">
    <property type="term" value="F:rRNA binding"/>
    <property type="evidence" value="ECO:0007669"/>
    <property type="project" value="UniProtKB-UniRule"/>
</dbReference>
<comment type="similarity">
    <text evidence="1 5">Belongs to the universal ribosomal protein uL24 family.</text>
</comment>
<evidence type="ECO:0000313" key="7">
    <source>
        <dbReference type="EMBL" id="NIZ47251.1"/>
    </source>
</evidence>
<dbReference type="RefSeq" id="WP_167703666.1">
    <property type="nucleotide sequence ID" value="NZ_CP118168.1"/>
</dbReference>
<feature type="domain" description="KOW" evidence="6">
    <location>
        <begin position="5"/>
        <end position="32"/>
    </location>
</feature>
<dbReference type="AlphaFoldDB" id="A0A968KTB8"/>
<dbReference type="CDD" id="cd06089">
    <property type="entry name" value="KOW_RPL26"/>
    <property type="match status" value="1"/>
</dbReference>
<name>A0A968KTB8_9SPIO</name>
<dbReference type="EMBL" id="JAATLK010000001">
    <property type="protein sequence ID" value="NIZ47251.1"/>
    <property type="molecule type" value="Genomic_DNA"/>
</dbReference>
<evidence type="ECO:0000313" key="8">
    <source>
        <dbReference type="Proteomes" id="UP000752013"/>
    </source>
</evidence>
<evidence type="ECO:0000256" key="3">
    <source>
        <dbReference type="ARBA" id="ARBA00023274"/>
    </source>
</evidence>
<dbReference type="GO" id="GO:0005840">
    <property type="term" value="C:ribosome"/>
    <property type="evidence" value="ECO:0007669"/>
    <property type="project" value="UniProtKB-KW"/>
</dbReference>